<organism evidence="1 2">
    <name type="scientific">Fodinicola feengrottensis</name>
    <dbReference type="NCBI Taxonomy" id="435914"/>
    <lineage>
        <taxon>Bacteria</taxon>
        <taxon>Bacillati</taxon>
        <taxon>Actinomycetota</taxon>
        <taxon>Actinomycetes</taxon>
        <taxon>Mycobacteriales</taxon>
        <taxon>Fodinicola</taxon>
    </lineage>
</organism>
<dbReference type="Proteomes" id="UP001500618">
    <property type="component" value="Unassembled WGS sequence"/>
</dbReference>
<evidence type="ECO:0000313" key="2">
    <source>
        <dbReference type="Proteomes" id="UP001500618"/>
    </source>
</evidence>
<protein>
    <recommendedName>
        <fullName evidence="3">Helix-turn-helix domain-containing protein</fullName>
    </recommendedName>
</protein>
<evidence type="ECO:0000313" key="1">
    <source>
        <dbReference type="EMBL" id="GAA1719961.1"/>
    </source>
</evidence>
<accession>A0ABN2J869</accession>
<proteinExistence type="predicted"/>
<evidence type="ECO:0008006" key="3">
    <source>
        <dbReference type="Google" id="ProtNLM"/>
    </source>
</evidence>
<dbReference type="EMBL" id="BAAANY010000044">
    <property type="protein sequence ID" value="GAA1719961.1"/>
    <property type="molecule type" value="Genomic_DNA"/>
</dbReference>
<keyword evidence="2" id="KW-1185">Reference proteome</keyword>
<sequence length="101" mass="11212">MSAEDREWLTRTVRTGVHPAQEVRRSRILLELDEGVGEPPGRRAVAEKVGVDPQTIANVAREYVKHEGDVGVTIRRKKQSTPPVEPIVTGGACHDFCVSRR</sequence>
<reference evidence="1 2" key="1">
    <citation type="journal article" date="2019" name="Int. J. Syst. Evol. Microbiol.">
        <title>The Global Catalogue of Microorganisms (GCM) 10K type strain sequencing project: providing services to taxonomists for standard genome sequencing and annotation.</title>
        <authorList>
            <consortium name="The Broad Institute Genomics Platform"/>
            <consortium name="The Broad Institute Genome Sequencing Center for Infectious Disease"/>
            <person name="Wu L."/>
            <person name="Ma J."/>
        </authorList>
    </citation>
    <scope>NUCLEOTIDE SEQUENCE [LARGE SCALE GENOMIC DNA]</scope>
    <source>
        <strain evidence="1 2">JCM 14718</strain>
    </source>
</reference>
<gene>
    <name evidence="1" type="ORF">GCM10009765_80320</name>
</gene>
<name>A0ABN2J869_9ACTN</name>
<comment type="caution">
    <text evidence="1">The sequence shown here is derived from an EMBL/GenBank/DDBJ whole genome shotgun (WGS) entry which is preliminary data.</text>
</comment>